<evidence type="ECO:0000313" key="8">
    <source>
        <dbReference type="Proteomes" id="UP000092462"/>
    </source>
</evidence>
<dbReference type="VEuPathDB" id="VectorBase:PPAI009861"/>
<feature type="compositionally biased region" description="Basic residues" evidence="6">
    <location>
        <begin position="435"/>
        <end position="449"/>
    </location>
</feature>
<reference evidence="7" key="1">
    <citation type="submission" date="2022-08" db="UniProtKB">
        <authorList>
            <consortium name="EnsemblMetazoa"/>
        </authorList>
    </citation>
    <scope>IDENTIFICATION</scope>
    <source>
        <strain evidence="7">Israel</strain>
    </source>
</reference>
<dbReference type="InterPro" id="IPR011333">
    <property type="entry name" value="SKP1/BTB/POZ_sf"/>
</dbReference>
<feature type="region of interest" description="Disordered" evidence="6">
    <location>
        <begin position="495"/>
        <end position="601"/>
    </location>
</feature>
<feature type="region of interest" description="Disordered" evidence="6">
    <location>
        <begin position="114"/>
        <end position="153"/>
    </location>
</feature>
<dbReference type="InterPro" id="IPR051095">
    <property type="entry name" value="Dros_DevTransReg"/>
</dbReference>
<feature type="compositionally biased region" description="Low complexity" evidence="6">
    <location>
        <begin position="559"/>
        <end position="568"/>
    </location>
</feature>
<dbReference type="PANTHER" id="PTHR23110:SF99">
    <property type="entry name" value="BROAD-COMPLEX CORE PROTEIN ISOFORM 6"/>
    <property type="match status" value="1"/>
</dbReference>
<proteinExistence type="predicted"/>
<dbReference type="EMBL" id="AJVK01007366">
    <property type="status" value="NOT_ANNOTATED_CDS"/>
    <property type="molecule type" value="Genomic_DNA"/>
</dbReference>
<dbReference type="GO" id="GO:0006357">
    <property type="term" value="P:regulation of transcription by RNA polymerase II"/>
    <property type="evidence" value="ECO:0007669"/>
    <property type="project" value="TreeGrafter"/>
</dbReference>
<evidence type="ECO:0000313" key="7">
    <source>
        <dbReference type="EnsemblMetazoa" id="PPAI009861-PA"/>
    </source>
</evidence>
<dbReference type="CDD" id="cd18315">
    <property type="entry name" value="BTB_POZ_BAB-like"/>
    <property type="match status" value="1"/>
</dbReference>
<protein>
    <submittedName>
        <fullName evidence="7">Uncharacterized protein</fullName>
    </submittedName>
</protein>
<dbReference type="SUPFAM" id="SSF54695">
    <property type="entry name" value="POZ domain"/>
    <property type="match status" value="1"/>
</dbReference>
<dbReference type="EMBL" id="AJVK01007365">
    <property type="status" value="NOT_ANNOTATED_CDS"/>
    <property type="molecule type" value="Genomic_DNA"/>
</dbReference>
<keyword evidence="5" id="KW-0539">Nucleus</keyword>
<dbReference type="Pfam" id="PF00651">
    <property type="entry name" value="BTB"/>
    <property type="match status" value="1"/>
</dbReference>
<evidence type="ECO:0000256" key="6">
    <source>
        <dbReference type="SAM" id="MobiDB-lite"/>
    </source>
</evidence>
<keyword evidence="4" id="KW-0862">Zinc</keyword>
<dbReference type="EMBL" id="AJVK01007363">
    <property type="status" value="NOT_ANNOTATED_CDS"/>
    <property type="molecule type" value="Genomic_DNA"/>
</dbReference>
<dbReference type="AlphaFoldDB" id="A0A1B0F067"/>
<feature type="region of interest" description="Disordered" evidence="6">
    <location>
        <begin position="193"/>
        <end position="213"/>
    </location>
</feature>
<dbReference type="SMART" id="SM00225">
    <property type="entry name" value="BTB"/>
    <property type="match status" value="1"/>
</dbReference>
<dbReference type="PROSITE" id="PS50097">
    <property type="entry name" value="BTB"/>
    <property type="match status" value="1"/>
</dbReference>
<dbReference type="Proteomes" id="UP000092462">
    <property type="component" value="Unassembled WGS sequence"/>
</dbReference>
<evidence type="ECO:0000256" key="4">
    <source>
        <dbReference type="ARBA" id="ARBA00022833"/>
    </source>
</evidence>
<evidence type="ECO:0000256" key="2">
    <source>
        <dbReference type="ARBA" id="ARBA00022723"/>
    </source>
</evidence>
<keyword evidence="3" id="KW-0863">Zinc-finger</keyword>
<feature type="compositionally biased region" description="Polar residues" evidence="6">
    <location>
        <begin position="581"/>
        <end position="593"/>
    </location>
</feature>
<dbReference type="GO" id="GO:0008270">
    <property type="term" value="F:zinc ion binding"/>
    <property type="evidence" value="ECO:0007669"/>
    <property type="project" value="UniProtKB-KW"/>
</dbReference>
<accession>A0A1B0F067</accession>
<feature type="compositionally biased region" description="Polar residues" evidence="6">
    <location>
        <begin position="530"/>
        <end position="553"/>
    </location>
</feature>
<feature type="compositionally biased region" description="Polar residues" evidence="6">
    <location>
        <begin position="126"/>
        <end position="153"/>
    </location>
</feature>
<dbReference type="PANTHER" id="PTHR23110">
    <property type="entry name" value="BTB DOMAIN TRANSCRIPTION FACTOR"/>
    <property type="match status" value="1"/>
</dbReference>
<name>A0A1B0F067_PHLPP</name>
<evidence type="ECO:0000256" key="5">
    <source>
        <dbReference type="ARBA" id="ARBA00023242"/>
    </source>
</evidence>
<feature type="compositionally biased region" description="Low complexity" evidence="6">
    <location>
        <begin position="423"/>
        <end position="434"/>
    </location>
</feature>
<evidence type="ECO:0000256" key="1">
    <source>
        <dbReference type="ARBA" id="ARBA00004123"/>
    </source>
</evidence>
<keyword evidence="2" id="KW-0479">Metal-binding</keyword>
<dbReference type="EMBL" id="AJVK01007364">
    <property type="status" value="NOT_ANNOTATED_CDS"/>
    <property type="molecule type" value="Genomic_DNA"/>
</dbReference>
<dbReference type="Gene3D" id="2.20.25.240">
    <property type="match status" value="1"/>
</dbReference>
<dbReference type="InterPro" id="IPR007588">
    <property type="entry name" value="Znf_FLYWCH"/>
</dbReference>
<dbReference type="Pfam" id="PF04500">
    <property type="entry name" value="FLYWCH"/>
    <property type="match status" value="1"/>
</dbReference>
<evidence type="ECO:0000256" key="3">
    <source>
        <dbReference type="ARBA" id="ARBA00022771"/>
    </source>
</evidence>
<dbReference type="EnsemblMetazoa" id="PPAI009861-RA">
    <property type="protein sequence ID" value="PPAI009861-PA"/>
    <property type="gene ID" value="PPAI009861"/>
</dbReference>
<dbReference type="VEuPathDB" id="VectorBase:PPAPM1_011052"/>
<dbReference type="Gene3D" id="3.30.710.10">
    <property type="entry name" value="Potassium Channel Kv1.1, Chain A"/>
    <property type="match status" value="1"/>
</dbReference>
<dbReference type="GO" id="GO:0005634">
    <property type="term" value="C:nucleus"/>
    <property type="evidence" value="ECO:0007669"/>
    <property type="project" value="UniProtKB-SubCell"/>
</dbReference>
<feature type="region of interest" description="Disordered" evidence="6">
    <location>
        <begin position="416"/>
        <end position="450"/>
    </location>
</feature>
<sequence length="601" mass="65904">MDEFALCWNNFQDNIATGFQNLFDRGDLVDVSLACDGKILRAHKIVLAICSPYFQEMFISNPCKHPIIILKDVTYTVMSELLQFMYQGEVNVKHTELSSFMKIAETLQIKGLTTTQKTSGEHQRHNSVSPKCNSMAASGAEGQQPQTPVSGSNNNVIETKINTAGYTKPLEVGGQKRPMDFPSEGFSIYPRKQMRPRTSEGQSVDEGEMHSADSMDHMTGDEVFLPPIPQISMGEPRFDLNNVKRENVEPINSSGSMRSVGGPGFNLEYNSSVYLNKSVEYPNELHMANDFSKSSIHMDIPAGSNVTMLSTTSLLHGNCIFNRNNTVATQQGMKTYWLCKSYRITMCRARCITHQGRVISATGVHNHQPHMKSSGAEMLNSLPPGSGMRLPQGVVPGQNPSQGNSLSAVVSQASMQMSNLSPQQSMNAQQIHQQHQNHHHQAQSHHHQAHSNVMHNVLSHNNLMQLSNMNPIINPGQHHGNANIHAAAANLQGTHNSTHHLHSPNSTQGQQRSSVVQQQQQQQQQQSGQESGNLHHNTTPNSQTMPVTPTSVAASPGVPSQQQSTPPSDDSACQSHDIPVSSATNLLSPSSAPSFKMEHSM</sequence>
<dbReference type="EMBL" id="AJVK01007362">
    <property type="status" value="NOT_ANNOTATED_CDS"/>
    <property type="molecule type" value="Genomic_DNA"/>
</dbReference>
<comment type="subcellular location">
    <subcellularLocation>
        <location evidence="1">Nucleus</location>
    </subcellularLocation>
</comment>
<dbReference type="InterPro" id="IPR000210">
    <property type="entry name" value="BTB/POZ_dom"/>
</dbReference>
<keyword evidence="8" id="KW-1185">Reference proteome</keyword>
<feature type="compositionally biased region" description="Low complexity" evidence="6">
    <location>
        <begin position="508"/>
        <end position="529"/>
    </location>
</feature>
<organism evidence="7 8">
    <name type="scientific">Phlebotomus papatasi</name>
    <name type="common">Sandfly</name>
    <dbReference type="NCBI Taxonomy" id="29031"/>
    <lineage>
        <taxon>Eukaryota</taxon>
        <taxon>Metazoa</taxon>
        <taxon>Ecdysozoa</taxon>
        <taxon>Arthropoda</taxon>
        <taxon>Hexapoda</taxon>
        <taxon>Insecta</taxon>
        <taxon>Pterygota</taxon>
        <taxon>Neoptera</taxon>
        <taxon>Endopterygota</taxon>
        <taxon>Diptera</taxon>
        <taxon>Nematocera</taxon>
        <taxon>Psychodoidea</taxon>
        <taxon>Psychodidae</taxon>
        <taxon>Phlebotomus</taxon>
        <taxon>Phlebotomus</taxon>
    </lineage>
</organism>